<dbReference type="Proteomes" id="UP000553756">
    <property type="component" value="Unassembled WGS sequence"/>
</dbReference>
<gene>
    <name evidence="1" type="ORF">G1C94_0219</name>
</gene>
<dbReference type="EMBL" id="JAAIIJ010000002">
    <property type="protein sequence ID" value="NMN01598.1"/>
    <property type="molecule type" value="Genomic_DNA"/>
</dbReference>
<dbReference type="RefSeq" id="WP_172143876.1">
    <property type="nucleotide sequence ID" value="NZ_JAAIIJ010000002.1"/>
</dbReference>
<keyword evidence="2" id="KW-1185">Reference proteome</keyword>
<reference evidence="1 2" key="1">
    <citation type="submission" date="2020-02" db="EMBL/GenBank/DDBJ databases">
        <title>Characterization of phylogenetic diversity of novel bifidobacterial species isolated in Czech ZOOs.</title>
        <authorList>
            <person name="Lugli G.A."/>
            <person name="Vera N.B."/>
            <person name="Ventura M."/>
        </authorList>
    </citation>
    <scope>NUCLEOTIDE SEQUENCE [LARGE SCALE GENOMIC DNA]</scope>
    <source>
        <strain evidence="1 2">DSM 109963</strain>
    </source>
</reference>
<name>A0ABX1SYW3_9BIFI</name>
<accession>A0ABX1SYW3</accession>
<comment type="caution">
    <text evidence="1">The sequence shown here is derived from an EMBL/GenBank/DDBJ whole genome shotgun (WGS) entry which is preliminary data.</text>
</comment>
<protein>
    <recommendedName>
        <fullName evidence="3">Transcriptional regulator</fullName>
    </recommendedName>
</protein>
<sequence length="120" mass="13389">MDIMERAQAVREAAASGSRVGLTELARSSAWRKSLEERGLLEIVDRTDTTGYLVSVEAMNELLDSINELESQLERFTVQQLFIARGDKERWQSGDELAQGAKSSLRKRSAKVRAFLDGGE</sequence>
<proteinExistence type="predicted"/>
<evidence type="ECO:0000313" key="2">
    <source>
        <dbReference type="Proteomes" id="UP000553756"/>
    </source>
</evidence>
<evidence type="ECO:0008006" key="3">
    <source>
        <dbReference type="Google" id="ProtNLM"/>
    </source>
</evidence>
<organism evidence="1 2">
    <name type="scientific">Bifidobacterium panos</name>
    <dbReference type="NCBI Taxonomy" id="2675321"/>
    <lineage>
        <taxon>Bacteria</taxon>
        <taxon>Bacillati</taxon>
        <taxon>Actinomycetota</taxon>
        <taxon>Actinomycetes</taxon>
        <taxon>Bifidobacteriales</taxon>
        <taxon>Bifidobacteriaceae</taxon>
        <taxon>Bifidobacterium</taxon>
    </lineage>
</organism>
<evidence type="ECO:0000313" key="1">
    <source>
        <dbReference type="EMBL" id="NMN01598.1"/>
    </source>
</evidence>